<comment type="similarity">
    <text evidence="1">Belongs to the phosphoglycerate mutase family. BPG-dependent PGAM subfamily.</text>
</comment>
<dbReference type="AlphaFoldDB" id="A0A9W4H775"/>
<dbReference type="Gene3D" id="3.40.50.1240">
    <property type="entry name" value="Phosphoglycerate mutase-like"/>
    <property type="match status" value="1"/>
</dbReference>
<feature type="binding site" evidence="6">
    <location>
        <begin position="22"/>
        <end position="23"/>
    </location>
    <ligand>
        <name>substrate</name>
    </ligand>
</feature>
<protein>
    <recommendedName>
        <fullName evidence="2">phosphoglycerate mutase (2,3-diphosphoglycerate-dependent)</fullName>
        <ecNumber evidence="2">5.4.2.11</ecNumber>
    </recommendedName>
</protein>
<name>A0A9W4H775_9ACTN</name>
<evidence type="ECO:0000256" key="4">
    <source>
        <dbReference type="ARBA" id="ARBA00023235"/>
    </source>
</evidence>
<comment type="caution">
    <text evidence="7">The sequence shown here is derived from an EMBL/GenBank/DDBJ whole genome shotgun (WGS) entry which is preliminary data.</text>
</comment>
<evidence type="ECO:0000313" key="8">
    <source>
        <dbReference type="Proteomes" id="UP001153328"/>
    </source>
</evidence>
<accession>A0A9W4H775</accession>
<evidence type="ECO:0000256" key="6">
    <source>
        <dbReference type="PIRSR" id="PIRSR613078-2"/>
    </source>
</evidence>
<feature type="active site" description="Tele-phosphohistidine intermediate" evidence="5">
    <location>
        <position position="10"/>
    </location>
</feature>
<evidence type="ECO:0000256" key="2">
    <source>
        <dbReference type="ARBA" id="ARBA00012028"/>
    </source>
</evidence>
<evidence type="ECO:0000313" key="7">
    <source>
        <dbReference type="EMBL" id="CAG7655826.1"/>
    </source>
</evidence>
<dbReference type="PANTHER" id="PTHR11931">
    <property type="entry name" value="PHOSPHOGLYCERATE MUTASE"/>
    <property type="match status" value="1"/>
</dbReference>
<sequence length="188" mass="21021">MAVEIVYETHATTTDNEAGISTGWLPGHLSEQGRREARELGERRRGQDIAAVFTSDLYRSVETALIAFPEGRPPIHQDTRLRECNYGELNGLPSELVAARRARHIDEPFPGGQSYRQVLAATNDLLQDLARHWNGRRIVVIAHTANQWALDCLLTGTSLHGLLTSPFTWQPGWSYTLPSDWGNQPARP</sequence>
<dbReference type="InterPro" id="IPR029033">
    <property type="entry name" value="His_PPase_superfam"/>
</dbReference>
<dbReference type="CDD" id="cd07067">
    <property type="entry name" value="HP_PGM_like"/>
    <property type="match status" value="1"/>
</dbReference>
<dbReference type="InterPro" id="IPR013078">
    <property type="entry name" value="His_Pase_superF_clade-1"/>
</dbReference>
<evidence type="ECO:0000256" key="5">
    <source>
        <dbReference type="PIRSR" id="PIRSR613078-1"/>
    </source>
</evidence>
<feature type="binding site" evidence="6">
    <location>
        <position position="59"/>
    </location>
    <ligand>
        <name>substrate</name>
    </ligand>
</feature>
<dbReference type="InterPro" id="IPR005952">
    <property type="entry name" value="Phosphogly_mut1"/>
</dbReference>
<dbReference type="Proteomes" id="UP001153328">
    <property type="component" value="Unassembled WGS sequence"/>
</dbReference>
<feature type="active site" description="Proton donor/acceptor" evidence="5">
    <location>
        <position position="83"/>
    </location>
</feature>
<proteinExistence type="inferred from homology"/>
<gene>
    <name evidence="7" type="ORF">SBRY_70256</name>
</gene>
<dbReference type="EMBL" id="CAJVAX010000021">
    <property type="protein sequence ID" value="CAG7655826.1"/>
    <property type="molecule type" value="Genomic_DNA"/>
</dbReference>
<dbReference type="GO" id="GO:0006096">
    <property type="term" value="P:glycolytic process"/>
    <property type="evidence" value="ECO:0007669"/>
    <property type="project" value="UniProtKB-KW"/>
</dbReference>
<organism evidence="7 8">
    <name type="scientific">Actinacidiphila bryophytorum</name>
    <dbReference type="NCBI Taxonomy" id="1436133"/>
    <lineage>
        <taxon>Bacteria</taxon>
        <taxon>Bacillati</taxon>
        <taxon>Actinomycetota</taxon>
        <taxon>Actinomycetes</taxon>
        <taxon>Kitasatosporales</taxon>
        <taxon>Streptomycetaceae</taxon>
        <taxon>Actinacidiphila</taxon>
    </lineage>
</organism>
<keyword evidence="3" id="KW-0324">Glycolysis</keyword>
<evidence type="ECO:0000256" key="1">
    <source>
        <dbReference type="ARBA" id="ARBA00006717"/>
    </source>
</evidence>
<dbReference type="GO" id="GO:0004619">
    <property type="term" value="F:phosphoglycerate mutase activity"/>
    <property type="evidence" value="ECO:0007669"/>
    <property type="project" value="UniProtKB-EC"/>
</dbReference>
<keyword evidence="8" id="KW-1185">Reference proteome</keyword>
<dbReference type="RefSeq" id="WP_205045533.1">
    <property type="nucleotide sequence ID" value="NZ_CAJVAX010000021.1"/>
</dbReference>
<reference evidence="7" key="1">
    <citation type="submission" date="2021-06" db="EMBL/GenBank/DDBJ databases">
        <authorList>
            <person name="Arsene-Ploetze F."/>
        </authorList>
    </citation>
    <scope>NUCLEOTIDE SEQUENCE</scope>
    <source>
        <strain evidence="7">SBRY1</strain>
    </source>
</reference>
<dbReference type="Pfam" id="PF00300">
    <property type="entry name" value="His_Phos_1"/>
    <property type="match status" value="1"/>
</dbReference>
<dbReference type="SUPFAM" id="SSF53254">
    <property type="entry name" value="Phosphoglycerate mutase-like"/>
    <property type="match status" value="1"/>
</dbReference>
<feature type="binding site" evidence="6">
    <location>
        <begin position="83"/>
        <end position="86"/>
    </location>
    <ligand>
        <name>substrate</name>
    </ligand>
</feature>
<keyword evidence="4" id="KW-0413">Isomerase</keyword>
<evidence type="ECO:0000256" key="3">
    <source>
        <dbReference type="ARBA" id="ARBA00023152"/>
    </source>
</evidence>
<dbReference type="EC" id="5.4.2.11" evidence="2"/>